<keyword evidence="6" id="KW-0067">ATP-binding</keyword>
<dbReference type="Gene3D" id="1.10.10.10">
    <property type="entry name" value="Winged helix-like DNA-binding domain superfamily/Winged helix DNA-binding domain"/>
    <property type="match status" value="1"/>
</dbReference>
<dbReference type="Gene3D" id="3.40.50.300">
    <property type="entry name" value="P-loop containing nucleotide triphosphate hydrolases"/>
    <property type="match status" value="1"/>
</dbReference>
<evidence type="ECO:0000256" key="1">
    <source>
        <dbReference type="ARBA" id="ARBA00008894"/>
    </source>
</evidence>
<dbReference type="InterPro" id="IPR027417">
    <property type="entry name" value="P-loop_NTPase"/>
</dbReference>
<keyword evidence="5" id="KW-0611">Plant defense</keyword>
<dbReference type="Gene3D" id="1.10.8.430">
    <property type="entry name" value="Helical domain of apoptotic protease-activating factors"/>
    <property type="match status" value="1"/>
</dbReference>
<evidence type="ECO:0000256" key="3">
    <source>
        <dbReference type="ARBA" id="ARBA00022737"/>
    </source>
</evidence>
<dbReference type="Pfam" id="PF23559">
    <property type="entry name" value="WHD_DRP"/>
    <property type="match status" value="1"/>
</dbReference>
<dbReference type="InterPro" id="IPR032675">
    <property type="entry name" value="LRR_dom_sf"/>
</dbReference>
<evidence type="ECO:0000313" key="14">
    <source>
        <dbReference type="Proteomes" id="UP000823388"/>
    </source>
</evidence>
<dbReference type="Proteomes" id="UP000823388">
    <property type="component" value="Chromosome 5K"/>
</dbReference>
<accession>A0A8T0SDW1</accession>
<evidence type="ECO:0008006" key="15">
    <source>
        <dbReference type="Google" id="ProtNLM"/>
    </source>
</evidence>
<dbReference type="PANTHER" id="PTHR36766:SF39">
    <property type="entry name" value="DISEASE RESISTANCE PROTEIN RGA3"/>
    <property type="match status" value="1"/>
</dbReference>
<feature type="domain" description="Disease resistance R13L4/SHOC-2-like LRR" evidence="11">
    <location>
        <begin position="706"/>
        <end position="792"/>
    </location>
</feature>
<dbReference type="InterPro" id="IPR055414">
    <property type="entry name" value="LRR_R13L4/SHOC2-like"/>
</dbReference>
<dbReference type="InterPro" id="IPR003591">
    <property type="entry name" value="Leu-rich_rpt_typical-subtyp"/>
</dbReference>
<dbReference type="GO" id="GO:0051707">
    <property type="term" value="P:response to other organism"/>
    <property type="evidence" value="ECO:0007669"/>
    <property type="project" value="UniProtKB-ARBA"/>
</dbReference>
<keyword evidence="7" id="KW-0175">Coiled coil</keyword>
<evidence type="ECO:0000259" key="12">
    <source>
        <dbReference type="Pfam" id="PF25019"/>
    </source>
</evidence>
<comment type="similarity">
    <text evidence="1">Belongs to the disease resistance NB-LRR family.</text>
</comment>
<feature type="domain" description="Disease resistance R13L4/SHOC-2-like LRR" evidence="11">
    <location>
        <begin position="568"/>
        <end position="670"/>
    </location>
</feature>
<dbReference type="GO" id="GO:0005524">
    <property type="term" value="F:ATP binding"/>
    <property type="evidence" value="ECO:0007669"/>
    <property type="project" value="UniProtKB-KW"/>
</dbReference>
<protein>
    <recommendedName>
        <fullName evidence="15">Disease resistance protein RGA3</fullName>
    </recommendedName>
</protein>
<sequence>MAEGVLASSIVKEVLAKIASPIWADLTILRSFKADLRTMERDLATIRDVLFDAEKRGGGGGDSAVRDWLRRLRDVAHDIDDLLDECRTDLSASRQRKNTACGGIAPDLCFVRSLSMARRLRSLTRELDAVAAGRDRLRLNPGIYPPAYPSAPPRRETISMVDESKTVGRTADKEKLMRLILDAASEEDVSVIPIVGFGGLGKTTLAQLVFNDRRANDEVFDPRIWVSMSVGSSLRTLVQPIVSATKEKCDLDNLDAVASFLSRTFTGMKYLLVLDDVWSENQEEWEKLRMLLKDGKRGSKIIVTTRSLKVAMMVGTVPPFVLKGLSDDDCWDLFRCKAFEEGEEDLHPKLVSVGKEIVQKCGGVPLAAKALGSMLRFNKIEQSWVAVKDSEIWQMEKEETILPSLKLSYDQMPPGQKQCFAYCSVFPRNREIDRNKLIQQWVALGFVEPAKYVSQSVLDRANDCFEDLLWMSYLQEVEELDLSKKELEEDGNVKYKIHHLVHDLAQSVAGDEVQAINFSQDNGHSRACRYVSLTADMESPEVFQSMLRKIRAFHSWGYDLDINLVLHARCLRVLDLRGSPVIELPKSVGKLKHLRYLDISSSPIKTLPNSISSLHNLHTLHLNNCRNLCILPVSICNLQNLEILNLSACSLHTLPDSIGHLQYLQNLNMSFCKFLETLPNSIGELQSLQTLNFKGCGKLKSLPDAVCSLQKLQYLILSQCGILQSLPKSIGNLSNLLHLNLSQCNDLESIPDSICRITRLHTLNMSHCSSLSEIPVSIGGLKELQFLILSHHSSSLSLPISTGHLPNLQTLDLSWNIGLEELPESIGNLRKLKILILFQCWSLCRLPDSISNLMMLESLNLVGCEQLTQLPDGIINLRNLKHLRNDQCQTLERLPHGFGQWTKLETLSLLIIGDRYSNIEELENLNLLTGDLRIECRSHKRDLATDAKRANLRIKRKLSSLALSWTGSCFCEDPTSVETFLEVLVPPENLDVLEIDGYKGTKFPSWMLESMELLLSNLVSLSLSNIHDCTCLPPLGHLPYLQSLQFRHMTGVRSMGSEVLVKSNKSTLYQSLKELHFEDMPNLEIWPTSWSVDHKENHSGLFMFPVLKTVTATKCPKLRPRPCLPDAIADLSVSNSSEMISSGRISWSSTSVSASLLRRLWIKSCHVSSNEWMLLRHRPKLEDLVIEYCEMLHVLPEAIRSLGTLRSLKILNCSELKDLPEWLGELVALECLEVNCCPKLASLPKGLQRLTVLKELTITGCSSVLSERCTKDTGKDWFKICHVPGIVVS</sequence>
<dbReference type="Pfam" id="PF00560">
    <property type="entry name" value="LRR_1"/>
    <property type="match status" value="1"/>
</dbReference>
<reference evidence="13 14" key="1">
    <citation type="submission" date="2020-05" db="EMBL/GenBank/DDBJ databases">
        <title>WGS assembly of Panicum virgatum.</title>
        <authorList>
            <person name="Lovell J.T."/>
            <person name="Jenkins J."/>
            <person name="Shu S."/>
            <person name="Juenger T.E."/>
            <person name="Schmutz J."/>
        </authorList>
    </citation>
    <scope>NUCLEOTIDE SEQUENCE [LARGE SCALE GENOMIC DNA]</scope>
    <source>
        <strain evidence="14">cv. AP13</strain>
    </source>
</reference>
<gene>
    <name evidence="13" type="ORF">PVAP13_5KG167900</name>
</gene>
<organism evidence="13 14">
    <name type="scientific">Panicum virgatum</name>
    <name type="common">Blackwell switchgrass</name>
    <dbReference type="NCBI Taxonomy" id="38727"/>
    <lineage>
        <taxon>Eukaryota</taxon>
        <taxon>Viridiplantae</taxon>
        <taxon>Streptophyta</taxon>
        <taxon>Embryophyta</taxon>
        <taxon>Tracheophyta</taxon>
        <taxon>Spermatophyta</taxon>
        <taxon>Magnoliopsida</taxon>
        <taxon>Liliopsida</taxon>
        <taxon>Poales</taxon>
        <taxon>Poaceae</taxon>
        <taxon>PACMAD clade</taxon>
        <taxon>Panicoideae</taxon>
        <taxon>Panicodae</taxon>
        <taxon>Paniceae</taxon>
        <taxon>Panicinae</taxon>
        <taxon>Panicum</taxon>
        <taxon>Panicum sect. Hiantes</taxon>
    </lineage>
</organism>
<dbReference type="InterPro" id="IPR002182">
    <property type="entry name" value="NB-ARC"/>
</dbReference>
<dbReference type="SUPFAM" id="SSF52058">
    <property type="entry name" value="L domain-like"/>
    <property type="match status" value="2"/>
</dbReference>
<dbReference type="Pfam" id="PF23598">
    <property type="entry name" value="LRR_14"/>
    <property type="match status" value="2"/>
</dbReference>
<evidence type="ECO:0000259" key="8">
    <source>
        <dbReference type="Pfam" id="PF00931"/>
    </source>
</evidence>
<evidence type="ECO:0000256" key="7">
    <source>
        <dbReference type="ARBA" id="ARBA00023054"/>
    </source>
</evidence>
<feature type="domain" description="R13L1/DRL21-like LRR repeat region" evidence="12">
    <location>
        <begin position="919"/>
        <end position="1049"/>
    </location>
</feature>
<evidence type="ECO:0000259" key="11">
    <source>
        <dbReference type="Pfam" id="PF23598"/>
    </source>
</evidence>
<dbReference type="Pfam" id="PF18052">
    <property type="entry name" value="Rx_N"/>
    <property type="match status" value="1"/>
</dbReference>
<evidence type="ECO:0000256" key="2">
    <source>
        <dbReference type="ARBA" id="ARBA00022614"/>
    </source>
</evidence>
<feature type="domain" description="Disease resistance N-terminal" evidence="9">
    <location>
        <begin position="10"/>
        <end position="97"/>
    </location>
</feature>
<name>A0A8T0SDW1_PANVG</name>
<dbReference type="SUPFAM" id="SSF52047">
    <property type="entry name" value="RNI-like"/>
    <property type="match status" value="1"/>
</dbReference>
<evidence type="ECO:0000259" key="10">
    <source>
        <dbReference type="Pfam" id="PF23559"/>
    </source>
</evidence>
<dbReference type="SUPFAM" id="SSF52540">
    <property type="entry name" value="P-loop containing nucleoside triphosphate hydrolases"/>
    <property type="match status" value="1"/>
</dbReference>
<keyword evidence="3" id="KW-0677">Repeat</keyword>
<dbReference type="EMBL" id="CM029045">
    <property type="protein sequence ID" value="KAG2596540.1"/>
    <property type="molecule type" value="Genomic_DNA"/>
</dbReference>
<evidence type="ECO:0000256" key="4">
    <source>
        <dbReference type="ARBA" id="ARBA00022741"/>
    </source>
</evidence>
<dbReference type="PRINTS" id="PR00364">
    <property type="entry name" value="DISEASERSIST"/>
</dbReference>
<keyword evidence="14" id="KW-1185">Reference proteome</keyword>
<dbReference type="InterPro" id="IPR042197">
    <property type="entry name" value="Apaf_helical"/>
</dbReference>
<keyword evidence="2" id="KW-0433">Leucine-rich repeat</keyword>
<feature type="domain" description="NB-ARC" evidence="8">
    <location>
        <begin position="178"/>
        <end position="341"/>
    </location>
</feature>
<dbReference type="SMART" id="SM00369">
    <property type="entry name" value="LRR_TYP"/>
    <property type="match status" value="5"/>
</dbReference>
<dbReference type="InterPro" id="IPR036388">
    <property type="entry name" value="WH-like_DNA-bd_sf"/>
</dbReference>
<keyword evidence="4" id="KW-0547">Nucleotide-binding</keyword>
<dbReference type="GO" id="GO:0043531">
    <property type="term" value="F:ADP binding"/>
    <property type="evidence" value="ECO:0007669"/>
    <property type="project" value="InterPro"/>
</dbReference>
<dbReference type="Gene3D" id="1.20.5.4130">
    <property type="match status" value="1"/>
</dbReference>
<dbReference type="GO" id="GO:0006952">
    <property type="term" value="P:defense response"/>
    <property type="evidence" value="ECO:0007669"/>
    <property type="project" value="UniProtKB-KW"/>
</dbReference>
<dbReference type="InterPro" id="IPR001611">
    <property type="entry name" value="Leu-rich_rpt"/>
</dbReference>
<dbReference type="InterPro" id="IPR056789">
    <property type="entry name" value="LRR_R13L1-DRL21"/>
</dbReference>
<dbReference type="OrthoDB" id="2018313at2759"/>
<evidence type="ECO:0000256" key="6">
    <source>
        <dbReference type="ARBA" id="ARBA00022840"/>
    </source>
</evidence>
<dbReference type="Pfam" id="PF00931">
    <property type="entry name" value="NB-ARC"/>
    <property type="match status" value="1"/>
</dbReference>
<evidence type="ECO:0000259" key="9">
    <source>
        <dbReference type="Pfam" id="PF18052"/>
    </source>
</evidence>
<dbReference type="Gene3D" id="3.80.10.10">
    <property type="entry name" value="Ribonuclease Inhibitor"/>
    <property type="match status" value="3"/>
</dbReference>
<dbReference type="InterPro" id="IPR041118">
    <property type="entry name" value="Rx_N"/>
</dbReference>
<evidence type="ECO:0000256" key="5">
    <source>
        <dbReference type="ARBA" id="ARBA00022821"/>
    </source>
</evidence>
<dbReference type="InterPro" id="IPR058922">
    <property type="entry name" value="WHD_DRP"/>
</dbReference>
<proteinExistence type="inferred from homology"/>
<comment type="caution">
    <text evidence="13">The sequence shown here is derived from an EMBL/GenBank/DDBJ whole genome shotgun (WGS) entry which is preliminary data.</text>
</comment>
<feature type="domain" description="Disease resistance protein winged helix" evidence="10">
    <location>
        <begin position="425"/>
        <end position="505"/>
    </location>
</feature>
<evidence type="ECO:0000313" key="13">
    <source>
        <dbReference type="EMBL" id="KAG2596540.1"/>
    </source>
</evidence>
<dbReference type="Pfam" id="PF25019">
    <property type="entry name" value="LRR_R13L1-DRL21"/>
    <property type="match status" value="1"/>
</dbReference>
<dbReference type="PANTHER" id="PTHR36766">
    <property type="entry name" value="PLANT BROAD-SPECTRUM MILDEW RESISTANCE PROTEIN RPW8"/>
    <property type="match status" value="1"/>
</dbReference>